<proteinExistence type="predicted"/>
<dbReference type="NCBIfam" id="NF006631">
    <property type="entry name" value="PRK09201.1"/>
    <property type="match status" value="1"/>
</dbReference>
<protein>
    <submittedName>
        <fullName evidence="3">AtzE family amidohydrolase</fullName>
    </submittedName>
</protein>
<dbReference type="Gene3D" id="3.90.1300.10">
    <property type="entry name" value="Amidase signature (AS) domain"/>
    <property type="match status" value="1"/>
</dbReference>
<evidence type="ECO:0000256" key="1">
    <source>
        <dbReference type="SAM" id="MobiDB-lite"/>
    </source>
</evidence>
<dbReference type="PANTHER" id="PTHR11895:SF172">
    <property type="entry name" value="GLUTAMYL-TRNA(GLN) AMIDOTRANSFERASE"/>
    <property type="match status" value="1"/>
</dbReference>
<dbReference type="InterPro" id="IPR014087">
    <property type="entry name" value="Carboxybiuret_hydro_AtzE"/>
</dbReference>
<reference evidence="3 4" key="1">
    <citation type="submission" date="2022-06" db="EMBL/GenBank/DDBJ databases">
        <title>Rhizosaccharibacter gen. nov. sp. nov. KSS12, endophytic bacteria isolated from sugarcane.</title>
        <authorList>
            <person name="Pitiwittayakul N."/>
        </authorList>
    </citation>
    <scope>NUCLEOTIDE SEQUENCE [LARGE SCALE GENOMIC DNA]</scope>
    <source>
        <strain evidence="3 4">KSS12</strain>
    </source>
</reference>
<gene>
    <name evidence="3" type="ORF">NFI88_07110</name>
</gene>
<dbReference type="RefSeq" id="WP_422919358.1">
    <property type="nucleotide sequence ID" value="NZ_JAMZEJ010000004.1"/>
</dbReference>
<organism evidence="3 4">
    <name type="scientific">Rhizosaccharibacter radicis</name>
    <dbReference type="NCBI Taxonomy" id="2782605"/>
    <lineage>
        <taxon>Bacteria</taxon>
        <taxon>Pseudomonadati</taxon>
        <taxon>Pseudomonadota</taxon>
        <taxon>Alphaproteobacteria</taxon>
        <taxon>Acetobacterales</taxon>
        <taxon>Acetobacteraceae</taxon>
        <taxon>Rhizosaccharibacter</taxon>
    </lineage>
</organism>
<dbReference type="EMBL" id="JAMZEJ010000004">
    <property type="protein sequence ID" value="MCQ8240611.1"/>
    <property type="molecule type" value="Genomic_DNA"/>
</dbReference>
<keyword evidence="4" id="KW-1185">Reference proteome</keyword>
<dbReference type="InterPro" id="IPR023631">
    <property type="entry name" value="Amidase_dom"/>
</dbReference>
<feature type="domain" description="Amidase" evidence="2">
    <location>
        <begin position="26"/>
        <end position="446"/>
    </location>
</feature>
<dbReference type="InterPro" id="IPR036928">
    <property type="entry name" value="AS_sf"/>
</dbReference>
<name>A0ABT1VW91_9PROT</name>
<dbReference type="Pfam" id="PF01425">
    <property type="entry name" value="Amidase"/>
    <property type="match status" value="1"/>
</dbReference>
<evidence type="ECO:0000313" key="4">
    <source>
        <dbReference type="Proteomes" id="UP001524547"/>
    </source>
</evidence>
<evidence type="ECO:0000259" key="2">
    <source>
        <dbReference type="Pfam" id="PF01425"/>
    </source>
</evidence>
<dbReference type="SUPFAM" id="SSF75304">
    <property type="entry name" value="Amidase signature (AS) enzymes"/>
    <property type="match status" value="1"/>
</dbReference>
<dbReference type="InterPro" id="IPR000120">
    <property type="entry name" value="Amidase"/>
</dbReference>
<dbReference type="NCBIfam" id="TIGR02715">
    <property type="entry name" value="amido_AtzE"/>
    <property type="match status" value="1"/>
</dbReference>
<evidence type="ECO:0000313" key="3">
    <source>
        <dbReference type="EMBL" id="MCQ8240611.1"/>
    </source>
</evidence>
<comment type="caution">
    <text evidence="3">The sequence shown here is derived from an EMBL/GenBank/DDBJ whole genome shotgun (WGS) entry which is preliminary data.</text>
</comment>
<accession>A0ABT1VW91</accession>
<dbReference type="PANTHER" id="PTHR11895">
    <property type="entry name" value="TRANSAMIDASE"/>
    <property type="match status" value="1"/>
</dbReference>
<dbReference type="Proteomes" id="UP001524547">
    <property type="component" value="Unassembled WGS sequence"/>
</dbReference>
<feature type="region of interest" description="Disordered" evidence="1">
    <location>
        <begin position="237"/>
        <end position="257"/>
    </location>
</feature>
<sequence length="466" mass="48858">MNALPAEHDANTLAAQVRDGTRSAGDVVRDALDRIRRHDAILNCFTLLREDEALAEADAVDRAIARGQAAGPLSGVPFAVKNLFDVTGVTTIAGSSVLAGAPPAPRDADAVARLRRAGAVLLGCLNMDEFAYGFSTENAHHGDTANPHDPSRIAGGSSGGSAAAVAAGFVPLSLGSDTNGSIRVPASLCGVYGLKPTFGRLSRRGAFPFVHSLDHVGPFARTVRDLSLCYDLMQGSDPEDPAQARRAPEPATPDLEQGIDGSRVALLGGWFRRGASAQALRAADRVAAALGAAETVELPDAERARSAAFCLTGAEGGALHRDRLATDMDRYDPAVRDRLLAGLLQPAGVAVEAQRLRSSFRAQARDLFGRVDLLVAPATPFPAVRRGQATIELDGQQVPARANMGLYTQPISFIGLPALSVPVLDGEDLPIGVQIIGRPWDEALLLRAASALERAGIVGCRTLNFR</sequence>